<gene>
    <name evidence="2" type="ORF">UV8b_01467</name>
</gene>
<feature type="compositionally biased region" description="Polar residues" evidence="1">
    <location>
        <begin position="460"/>
        <end position="470"/>
    </location>
</feature>
<feature type="compositionally biased region" description="Pro residues" evidence="1">
    <location>
        <begin position="302"/>
        <end position="311"/>
    </location>
</feature>
<feature type="compositionally biased region" description="Basic and acidic residues" evidence="1">
    <location>
        <begin position="603"/>
        <end position="618"/>
    </location>
</feature>
<feature type="region of interest" description="Disordered" evidence="1">
    <location>
        <begin position="343"/>
        <end position="630"/>
    </location>
</feature>
<feature type="compositionally biased region" description="Basic and acidic residues" evidence="1">
    <location>
        <begin position="442"/>
        <end position="459"/>
    </location>
</feature>
<feature type="compositionally biased region" description="Basic and acidic residues" evidence="1">
    <location>
        <begin position="196"/>
        <end position="207"/>
    </location>
</feature>
<dbReference type="EMBL" id="CP072753">
    <property type="protein sequence ID" value="QUC17226.1"/>
    <property type="molecule type" value="Genomic_DNA"/>
</dbReference>
<dbReference type="KEGG" id="uvi:66062245"/>
<feature type="compositionally biased region" description="Basic and acidic residues" evidence="1">
    <location>
        <begin position="153"/>
        <end position="168"/>
    </location>
</feature>
<protein>
    <submittedName>
        <fullName evidence="2">Uncharacterized protein</fullName>
    </submittedName>
</protein>
<feature type="region of interest" description="Disordered" evidence="1">
    <location>
        <begin position="273"/>
        <end position="320"/>
    </location>
</feature>
<dbReference type="AlphaFoldDB" id="A0A8E5MF93"/>
<proteinExistence type="predicted"/>
<dbReference type="Proteomes" id="UP000027002">
    <property type="component" value="Chromosome 1"/>
</dbReference>
<feature type="compositionally biased region" description="Polar residues" evidence="1">
    <location>
        <begin position="510"/>
        <end position="521"/>
    </location>
</feature>
<dbReference type="GeneID" id="66062245"/>
<reference evidence="2" key="1">
    <citation type="submission" date="2020-03" db="EMBL/GenBank/DDBJ databases">
        <title>A mixture of massive structural variations and highly conserved coding sequences in Ustilaginoidea virens genome.</title>
        <authorList>
            <person name="Zhang K."/>
            <person name="Zhao Z."/>
            <person name="Zhang Z."/>
            <person name="Li Y."/>
            <person name="Hsiang T."/>
            <person name="Sun W."/>
        </authorList>
    </citation>
    <scope>NUCLEOTIDE SEQUENCE</scope>
    <source>
        <strain evidence="2">UV-8b</strain>
    </source>
</reference>
<sequence length="872" mass="93218">MSTKHRHGRSNSLQLMLDLEKQYMFDRLHPNPAQPNAQPLPLPGCGTEQPFADHRNVQICCVEGDVLKSGGKEGRIRHDNSLPLQLPHLAVNATEHLATSPPELLMEGGKSFPPARGASSAAQKHGKHAKVVAFEFPPKETARCHSPTWEAYERRKSEKRLGRNESTNRRTTRLSKKPPPPSSATLLQQALASESDAARGRRRERADSTAAVNSSSQERKPPRKDRSRSSSFVSMLRTPFEFRRSSVDKGNDSGFIGGIKLEFQRYAAQQHAVHGNPGHGDSNLHPVLRKGNPEFRWSTPVKSPPPPPSGPASPAGADNVRRRYPPITRVNAIHLKTSSLAFPASPAVPNAETAENWRAKAGPEPGTHTGSMMDANQDTRRPDGVAASTAPGGGAAESGKQQKSLSRAVHGSRPQPLSSPLAPSPPSPVHVTSAAGSSPPPKIDEPKPDESKRAEEHGNNDSLLSTSSGAATGYRTAPSSPPPPAPPRRSSKRYSNVSLAESIPPLPSPTLRQQALLSNAKSCPKQADPPVQRSFPLLGGRPKNKTIQPIKTEEHVLSRNSRRTSRSASGGAVGLLPTSSSEDSGSDDHSTSSLSTPATSRPQSERELSLVSCNKEEAAEQDGNAADVPRLNLASTTYPLHSAENSDVEGEDAIQAAAEKVLAVFNDIPVQKPGPVERCSSPSSLAADMSFGPLLPAQPLNIPPRKRGAARASLGNTLSAASYLEEARKQPPAAAPPRAPKQRFGPPASFVLPDDACGAGDGRRQPLTPALTGSDVCGQSPHRRPAPVLGAADRLPIDKVFVECCSCKYYHDMPSHLYAAMSNPEGVFSPADRYGFSGALSMTVRCPWCQHEMSVRCCAGIAATVHIRERLH</sequence>
<organism evidence="2 3">
    <name type="scientific">Ustilaginoidea virens</name>
    <name type="common">Rice false smut fungus</name>
    <name type="synonym">Villosiclava virens</name>
    <dbReference type="NCBI Taxonomy" id="1159556"/>
    <lineage>
        <taxon>Eukaryota</taxon>
        <taxon>Fungi</taxon>
        <taxon>Dikarya</taxon>
        <taxon>Ascomycota</taxon>
        <taxon>Pezizomycotina</taxon>
        <taxon>Sordariomycetes</taxon>
        <taxon>Hypocreomycetidae</taxon>
        <taxon>Hypocreales</taxon>
        <taxon>Clavicipitaceae</taxon>
        <taxon>Ustilaginoidea</taxon>
    </lineage>
</organism>
<feature type="region of interest" description="Disordered" evidence="1">
    <location>
        <begin position="725"/>
        <end position="746"/>
    </location>
</feature>
<feature type="compositionally biased region" description="Low complexity" evidence="1">
    <location>
        <begin position="412"/>
        <end position="421"/>
    </location>
</feature>
<name>A0A8E5MF93_USTVR</name>
<evidence type="ECO:0000313" key="2">
    <source>
        <dbReference type="EMBL" id="QUC17226.1"/>
    </source>
</evidence>
<accession>A0A8E5MF93</accession>
<evidence type="ECO:0000256" key="1">
    <source>
        <dbReference type="SAM" id="MobiDB-lite"/>
    </source>
</evidence>
<dbReference type="RefSeq" id="XP_042994899.1">
    <property type="nucleotide sequence ID" value="XM_043138965.1"/>
</dbReference>
<feature type="region of interest" description="Disordered" evidence="1">
    <location>
        <begin position="153"/>
        <end position="232"/>
    </location>
</feature>
<keyword evidence="3" id="KW-1185">Reference proteome</keyword>
<evidence type="ECO:0000313" key="3">
    <source>
        <dbReference type="Proteomes" id="UP000027002"/>
    </source>
</evidence>
<dbReference type="OrthoDB" id="5386674at2759"/>